<evidence type="ECO:0000313" key="1">
    <source>
        <dbReference type="EMBL" id="MEN2766563.1"/>
    </source>
</evidence>
<dbReference type="InterPro" id="IPR025953">
    <property type="entry name" value="YlbD_coat"/>
</dbReference>
<evidence type="ECO:0000313" key="2">
    <source>
        <dbReference type="Proteomes" id="UP001444625"/>
    </source>
</evidence>
<accession>A0ABU9XGC3</accession>
<comment type="caution">
    <text evidence="1">The sequence shown here is derived from an EMBL/GenBank/DDBJ whole genome shotgun (WGS) entry which is preliminary data.</text>
</comment>
<organism evidence="1 2">
    <name type="scientific">Ornithinibacillus xuwenensis</name>
    <dbReference type="NCBI Taxonomy" id="3144668"/>
    <lineage>
        <taxon>Bacteria</taxon>
        <taxon>Bacillati</taxon>
        <taxon>Bacillota</taxon>
        <taxon>Bacilli</taxon>
        <taxon>Bacillales</taxon>
        <taxon>Bacillaceae</taxon>
        <taxon>Ornithinibacillus</taxon>
    </lineage>
</organism>
<name>A0ABU9XGC3_9BACI</name>
<sequence length="128" mass="15309">MSEHNVHPTIAEFRSFINKHPDLRKEIRRSGRSWQEYYEKWVLLGEDDPFWDEYKENSTESNEKKENKTELFNQLLKMTENVDIEKVQKQVHQLSGAISTVQELIDQYQGSKKNSGTPNNQTFNWFRD</sequence>
<keyword evidence="2" id="KW-1185">Reference proteome</keyword>
<proteinExistence type="predicted"/>
<keyword evidence="1" id="KW-0946">Virion</keyword>
<reference evidence="1 2" key="1">
    <citation type="submission" date="2024-05" db="EMBL/GenBank/DDBJ databases">
        <authorList>
            <person name="Haq I."/>
            <person name="Ullah Z."/>
            <person name="Ahmad R."/>
            <person name="Li M."/>
            <person name="Tong Y."/>
        </authorList>
    </citation>
    <scope>NUCLEOTIDE SEQUENCE [LARGE SCALE GENOMIC DNA]</scope>
    <source>
        <strain evidence="1 2">16A2E</strain>
    </source>
</reference>
<dbReference type="EMBL" id="JBDIML010000001">
    <property type="protein sequence ID" value="MEN2766563.1"/>
    <property type="molecule type" value="Genomic_DNA"/>
</dbReference>
<protein>
    <submittedName>
        <fullName evidence="1">Spore coat protein YlbD</fullName>
    </submittedName>
</protein>
<gene>
    <name evidence="1" type="primary">ylbD</name>
    <name evidence="1" type="ORF">ABC228_05130</name>
</gene>
<dbReference type="Pfam" id="PF14071">
    <property type="entry name" value="YlbD_coat"/>
    <property type="match status" value="1"/>
</dbReference>
<dbReference type="RefSeq" id="WP_345824008.1">
    <property type="nucleotide sequence ID" value="NZ_JBDIML010000001.1"/>
</dbReference>
<keyword evidence="1" id="KW-0167">Capsid protein</keyword>
<dbReference type="Proteomes" id="UP001444625">
    <property type="component" value="Unassembled WGS sequence"/>
</dbReference>